<keyword evidence="2" id="KW-0378">Hydrolase</keyword>
<feature type="domain" description="PPM-type phosphatase" evidence="1">
    <location>
        <begin position="1"/>
        <end position="227"/>
    </location>
</feature>
<dbReference type="PANTHER" id="PTHR47992">
    <property type="entry name" value="PROTEIN PHOSPHATASE"/>
    <property type="match status" value="1"/>
</dbReference>
<accession>A0ABW1YFR3</accession>
<dbReference type="InterPro" id="IPR015655">
    <property type="entry name" value="PP2C"/>
</dbReference>
<dbReference type="RefSeq" id="WP_380083301.1">
    <property type="nucleotide sequence ID" value="NZ_JBHSWD010000001.1"/>
</dbReference>
<protein>
    <submittedName>
        <fullName evidence="2">PP2C family protein-serine/threonine phosphatase</fullName>
        <ecNumber evidence="2">3.1.3.16</ecNumber>
    </submittedName>
</protein>
<evidence type="ECO:0000313" key="3">
    <source>
        <dbReference type="Proteomes" id="UP001596297"/>
    </source>
</evidence>
<dbReference type="Proteomes" id="UP001596297">
    <property type="component" value="Unassembled WGS sequence"/>
</dbReference>
<dbReference type="EC" id="3.1.3.16" evidence="2"/>
<organism evidence="2 3">
    <name type="scientific">Deinococcus lacus</name>
    <dbReference type="NCBI Taxonomy" id="392561"/>
    <lineage>
        <taxon>Bacteria</taxon>
        <taxon>Thermotogati</taxon>
        <taxon>Deinococcota</taxon>
        <taxon>Deinococci</taxon>
        <taxon>Deinococcales</taxon>
        <taxon>Deinococcaceae</taxon>
        <taxon>Deinococcus</taxon>
    </lineage>
</organism>
<sequence length="268" mass="28887">MGRQRQGSINQDAVLEVPLPRGRLYAVADGMGGHAAGELAANLALSAFSKHLLDTQGNLTRRLIEAAQAANRSVVRHAVGEYVGMGTTLLAAVVDGGTLLLVHVGDSRAYLLRGGVLYPLTDDHSWVAEQVRQGLLTEEEGRRHQWRNVVSNALGGEERVRLEVLGLGLHPGDRLLLCTDGLVSVVSETKLLTLLSSGSAELTARLLVDMANQAGGPDNVSVVVVDVTGNCAHPHQVLPTRRPEGPLYAEQLLELQRRSSPLTYLFYW</sequence>
<dbReference type="SMART" id="SM00332">
    <property type="entry name" value="PP2Cc"/>
    <property type="match status" value="1"/>
</dbReference>
<proteinExistence type="predicted"/>
<keyword evidence="3" id="KW-1185">Reference proteome</keyword>
<dbReference type="SUPFAM" id="SSF81606">
    <property type="entry name" value="PP2C-like"/>
    <property type="match status" value="1"/>
</dbReference>
<evidence type="ECO:0000259" key="1">
    <source>
        <dbReference type="PROSITE" id="PS51746"/>
    </source>
</evidence>
<dbReference type="SMART" id="SM00331">
    <property type="entry name" value="PP2C_SIG"/>
    <property type="match status" value="1"/>
</dbReference>
<dbReference type="Gene3D" id="3.60.40.10">
    <property type="entry name" value="PPM-type phosphatase domain"/>
    <property type="match status" value="1"/>
</dbReference>
<dbReference type="InterPro" id="IPR001932">
    <property type="entry name" value="PPM-type_phosphatase-like_dom"/>
</dbReference>
<reference evidence="3" key="1">
    <citation type="journal article" date="2019" name="Int. J. Syst. Evol. Microbiol.">
        <title>The Global Catalogue of Microorganisms (GCM) 10K type strain sequencing project: providing services to taxonomists for standard genome sequencing and annotation.</title>
        <authorList>
            <consortium name="The Broad Institute Genomics Platform"/>
            <consortium name="The Broad Institute Genome Sequencing Center for Infectious Disease"/>
            <person name="Wu L."/>
            <person name="Ma J."/>
        </authorList>
    </citation>
    <scope>NUCLEOTIDE SEQUENCE [LARGE SCALE GENOMIC DNA]</scope>
    <source>
        <strain evidence="3">CGMCC 1.15772</strain>
    </source>
</reference>
<gene>
    <name evidence="2" type="ORF">ACFP81_09925</name>
</gene>
<dbReference type="CDD" id="cd00143">
    <property type="entry name" value="PP2Cc"/>
    <property type="match status" value="1"/>
</dbReference>
<comment type="caution">
    <text evidence="2">The sequence shown here is derived from an EMBL/GenBank/DDBJ whole genome shotgun (WGS) entry which is preliminary data.</text>
</comment>
<dbReference type="Pfam" id="PF13672">
    <property type="entry name" value="PP2C_2"/>
    <property type="match status" value="1"/>
</dbReference>
<evidence type="ECO:0000313" key="2">
    <source>
        <dbReference type="EMBL" id="MFC6592283.1"/>
    </source>
</evidence>
<dbReference type="GO" id="GO:0004722">
    <property type="term" value="F:protein serine/threonine phosphatase activity"/>
    <property type="evidence" value="ECO:0007669"/>
    <property type="project" value="UniProtKB-EC"/>
</dbReference>
<dbReference type="InterPro" id="IPR036457">
    <property type="entry name" value="PPM-type-like_dom_sf"/>
</dbReference>
<dbReference type="PROSITE" id="PS51746">
    <property type="entry name" value="PPM_2"/>
    <property type="match status" value="1"/>
</dbReference>
<name>A0ABW1YFR3_9DEIO</name>
<dbReference type="EMBL" id="JBHSWD010000001">
    <property type="protein sequence ID" value="MFC6592283.1"/>
    <property type="molecule type" value="Genomic_DNA"/>
</dbReference>